<organism evidence="2 3">
    <name type="scientific">Paenibacillus sepulcri</name>
    <dbReference type="NCBI Taxonomy" id="359917"/>
    <lineage>
        <taxon>Bacteria</taxon>
        <taxon>Bacillati</taxon>
        <taxon>Bacillota</taxon>
        <taxon>Bacilli</taxon>
        <taxon>Bacillales</taxon>
        <taxon>Paenibacillaceae</taxon>
        <taxon>Paenibacillus</taxon>
    </lineage>
</organism>
<evidence type="ECO:0008006" key="4">
    <source>
        <dbReference type="Google" id="ProtNLM"/>
    </source>
</evidence>
<reference evidence="2 3" key="1">
    <citation type="submission" date="2021-07" db="EMBL/GenBank/DDBJ databases">
        <title>Paenibacillus radiodurans sp. nov., isolated from the southeastern edge of Tengger Desert.</title>
        <authorList>
            <person name="Zhang G."/>
        </authorList>
    </citation>
    <scope>NUCLEOTIDE SEQUENCE [LARGE SCALE GENOMIC DNA]</scope>
    <source>
        <strain evidence="2 3">CCM 7311</strain>
    </source>
</reference>
<protein>
    <recommendedName>
        <fullName evidence="4">DNA recombination protein RmuC</fullName>
    </recommendedName>
</protein>
<gene>
    <name evidence="2" type="ORF">K0U00_11885</name>
</gene>
<accession>A0ABS7C1D7</accession>
<name>A0ABS7C1D7_9BACL</name>
<evidence type="ECO:0000256" key="1">
    <source>
        <dbReference type="SAM" id="Coils"/>
    </source>
</evidence>
<feature type="coiled-coil region" evidence="1">
    <location>
        <begin position="34"/>
        <end position="97"/>
    </location>
</feature>
<feature type="non-terminal residue" evidence="2">
    <location>
        <position position="105"/>
    </location>
</feature>
<dbReference type="EMBL" id="JAHZIK010000241">
    <property type="protein sequence ID" value="MBW7454732.1"/>
    <property type="molecule type" value="Genomic_DNA"/>
</dbReference>
<dbReference type="Proteomes" id="UP001519887">
    <property type="component" value="Unassembled WGS sequence"/>
</dbReference>
<comment type="caution">
    <text evidence="2">The sequence shown here is derived from an EMBL/GenBank/DDBJ whole genome shotgun (WGS) entry which is preliminary data.</text>
</comment>
<evidence type="ECO:0000313" key="2">
    <source>
        <dbReference type="EMBL" id="MBW7454732.1"/>
    </source>
</evidence>
<keyword evidence="1" id="KW-0175">Coiled coil</keyword>
<keyword evidence="3" id="KW-1185">Reference proteome</keyword>
<proteinExistence type="predicted"/>
<sequence>MESWQIIVLLGALAIVGGVMIPRRSGQDNQSQTVRNMETALEQFMENMEADNRDLANLVTKAQQETSQQSLSRDNRIKELEQRCLELENSLADQAKLLLAAASDS</sequence>
<evidence type="ECO:0000313" key="3">
    <source>
        <dbReference type="Proteomes" id="UP001519887"/>
    </source>
</evidence>